<feature type="disulfide bond" evidence="1">
    <location>
        <begin position="187"/>
        <end position="197"/>
    </location>
</feature>
<keyword evidence="2" id="KW-0732">Signal</keyword>
<dbReference type="AlphaFoldDB" id="A0A1I7SZK4"/>
<dbReference type="Pfam" id="PF00314">
    <property type="entry name" value="Thaumatin"/>
    <property type="match status" value="1"/>
</dbReference>
<evidence type="ECO:0000256" key="2">
    <source>
        <dbReference type="SAM" id="SignalP"/>
    </source>
</evidence>
<feature type="signal peptide" evidence="2">
    <location>
        <begin position="1"/>
        <end position="19"/>
    </location>
</feature>
<dbReference type="PANTHER" id="PTHR31013">
    <property type="entry name" value="THAUMATIN FAMILY PROTEIN-RELATED"/>
    <property type="match status" value="1"/>
</dbReference>
<reference evidence="4" key="1">
    <citation type="submission" date="2016-11" db="UniProtKB">
        <authorList>
            <consortium name="WormBaseParasite"/>
        </authorList>
    </citation>
    <scope>IDENTIFICATION</scope>
</reference>
<organism evidence="3 4">
    <name type="scientific">Caenorhabditis tropicalis</name>
    <dbReference type="NCBI Taxonomy" id="1561998"/>
    <lineage>
        <taxon>Eukaryota</taxon>
        <taxon>Metazoa</taxon>
        <taxon>Ecdysozoa</taxon>
        <taxon>Nematoda</taxon>
        <taxon>Chromadorea</taxon>
        <taxon>Rhabditida</taxon>
        <taxon>Rhabditina</taxon>
        <taxon>Rhabditomorpha</taxon>
        <taxon>Rhabditoidea</taxon>
        <taxon>Rhabditidae</taxon>
        <taxon>Peloderinae</taxon>
        <taxon>Caenorhabditis</taxon>
    </lineage>
</organism>
<dbReference type="PRINTS" id="PR00347">
    <property type="entry name" value="THAUMATIN"/>
</dbReference>
<sequence>MHLFTVFLYFLSLFEPLYSQNSENAEREITIQNKCSFATWVGIQGPGNPANGGFKLDSEERRTIYVDPLWTGTIWPRTECDEEMNCATGECGPREECNGSPGSPPFTVAEFSLNMDGFNDTYSVSMLNGYNIPILIEPFGPLECQRAGGCDSNPNDKCPMEFAIQKDQVTVGCKTGCLVYNNHRECCRGIFASEVACSSTIAAQIFKESCPTAISHEFDESNTFTCNGASYVVQFC</sequence>
<dbReference type="STRING" id="1561998.A0A1I7SZK4"/>
<dbReference type="Proteomes" id="UP000095282">
    <property type="component" value="Unplaced"/>
</dbReference>
<dbReference type="eggNOG" id="ENOG502QUID">
    <property type="taxonomic scope" value="Eukaryota"/>
</dbReference>
<protein>
    <submittedName>
        <fullName evidence="4">Thaumatin-like protein</fullName>
    </submittedName>
</protein>
<feature type="disulfide bond" evidence="1">
    <location>
        <begin position="80"/>
        <end position="86"/>
    </location>
</feature>
<evidence type="ECO:0000313" key="4">
    <source>
        <dbReference type="WBParaSite" id="Csp11.Scaffold41.g220.t1"/>
    </source>
</evidence>
<dbReference type="SMART" id="SM00205">
    <property type="entry name" value="THN"/>
    <property type="match status" value="1"/>
</dbReference>
<dbReference type="SUPFAM" id="SSF49870">
    <property type="entry name" value="Osmotin, thaumatin-like protein"/>
    <property type="match status" value="1"/>
</dbReference>
<dbReference type="InterPro" id="IPR001938">
    <property type="entry name" value="Thaumatin"/>
</dbReference>
<feature type="disulfide bond" evidence="1">
    <location>
        <begin position="158"/>
        <end position="173"/>
    </location>
</feature>
<name>A0A1I7SZK4_9PELO</name>
<accession>A0A1I7SZK4</accession>
<feature type="chain" id="PRO_5009306892" evidence="2">
    <location>
        <begin position="20"/>
        <end position="236"/>
    </location>
</feature>
<feature type="disulfide bond" evidence="1">
    <location>
        <begin position="150"/>
        <end position="210"/>
    </location>
</feature>
<feature type="disulfide bond" evidence="1">
    <location>
        <begin position="35"/>
        <end position="236"/>
    </location>
</feature>
<dbReference type="PROSITE" id="PS51367">
    <property type="entry name" value="THAUMATIN_2"/>
    <property type="match status" value="1"/>
</dbReference>
<dbReference type="FunFam" id="2.60.110.10:FF:000004">
    <property type="entry name" value="THAUMATIN-LIKE PROTEIN 1"/>
    <property type="match status" value="1"/>
</dbReference>
<dbReference type="PIRSF" id="PIRSF002703">
    <property type="entry name" value="Thaumatin"/>
    <property type="match status" value="1"/>
</dbReference>
<dbReference type="InterPro" id="IPR037176">
    <property type="entry name" value="Osmotin/thaumatin-like_sf"/>
</dbReference>
<dbReference type="Gene3D" id="2.60.110.10">
    <property type="entry name" value="Thaumatin"/>
    <property type="match status" value="1"/>
</dbReference>
<dbReference type="WBParaSite" id="Csp11.Scaffold41.g220.t1">
    <property type="protein sequence ID" value="Csp11.Scaffold41.g220.t1"/>
    <property type="gene ID" value="Csp11.Scaffold41.g220"/>
</dbReference>
<feature type="disulfide bond" evidence="1">
    <location>
        <begin position="91"/>
        <end position="97"/>
    </location>
</feature>
<keyword evidence="3" id="KW-1185">Reference proteome</keyword>
<dbReference type="PANTHER" id="PTHR31013:SF12">
    <property type="entry name" value="PATHOGENESIS-RELATED PROTEIN 5-LIKE"/>
    <property type="match status" value="1"/>
</dbReference>
<evidence type="ECO:0000313" key="3">
    <source>
        <dbReference type="Proteomes" id="UP000095282"/>
    </source>
</evidence>
<keyword evidence="1" id="KW-1015">Disulfide bond</keyword>
<feature type="disulfide bond" evidence="1">
    <location>
        <begin position="177"/>
        <end position="186"/>
    </location>
</feature>
<evidence type="ECO:0000256" key="1">
    <source>
        <dbReference type="PIRSR" id="PIRSR002703-1"/>
    </source>
</evidence>
<proteinExistence type="predicted"/>